<proteinExistence type="predicted"/>
<reference evidence="3 4" key="1">
    <citation type="submission" date="2020-06" db="EMBL/GenBank/DDBJ databases">
        <title>Acidovorax antarctica sp. nov., isolated from Corinth ice sheet soil, Antarctic Fields Peninsula.</title>
        <authorList>
            <person name="Xu Q."/>
            <person name="Peng F."/>
        </authorList>
    </citation>
    <scope>NUCLEOTIDE SEQUENCE [LARGE SCALE GENOMIC DNA]</scope>
    <source>
        <strain evidence="3 4">16-35-5</strain>
    </source>
</reference>
<dbReference type="Gene3D" id="3.20.20.100">
    <property type="entry name" value="NADP-dependent oxidoreductase domain"/>
    <property type="match status" value="1"/>
</dbReference>
<keyword evidence="4" id="KW-1185">Reference proteome</keyword>
<protein>
    <submittedName>
        <fullName evidence="3">Aldo/keto reductase</fullName>
    </submittedName>
</protein>
<dbReference type="InterPro" id="IPR023210">
    <property type="entry name" value="NADP_OxRdtase_dom"/>
</dbReference>
<dbReference type="AlphaFoldDB" id="A0A6N1X570"/>
<dbReference type="RefSeq" id="WP_175503854.1">
    <property type="nucleotide sequence ID" value="NZ_CP054840.1"/>
</dbReference>
<feature type="domain" description="NADP-dependent oxidoreductase" evidence="2">
    <location>
        <begin position="20"/>
        <end position="319"/>
    </location>
</feature>
<evidence type="ECO:0000259" key="2">
    <source>
        <dbReference type="Pfam" id="PF00248"/>
    </source>
</evidence>
<dbReference type="EMBL" id="CP054840">
    <property type="protein sequence ID" value="QKV52976.1"/>
    <property type="molecule type" value="Genomic_DNA"/>
</dbReference>
<sequence>MTASPPPLRALGRSGLQVSPLCFGGNVFGWTADEPTSFSLLDAWLDAGFNFIDTADVYSRWVPGHEGGESERILGKWLARSGRRAQVVLATKVGKDMGNGKVGLRPEYIRQAVEASLQRLQTDYIDLYQSHDDDTGVPFADTLGAYADLMAAGKVRAVGASNYGAARFKEALLASERLGLPRYECLQPLYNLYDRAGFERELAPLCVSQDIGVINFYALAAGFLTGKYRSEADARKSPRGPNTVKTYLNARGLAILQALDTVAERQAVQPGQVALAWQLQRPAITAPIASASTLAQMEQLVQAARLRLSADDLALLNAASAEDGARD</sequence>
<dbReference type="GO" id="GO:0016491">
    <property type="term" value="F:oxidoreductase activity"/>
    <property type="evidence" value="ECO:0007669"/>
    <property type="project" value="UniProtKB-KW"/>
</dbReference>
<gene>
    <name evidence="3" type="ORF">HUK68_08790</name>
</gene>
<dbReference type="InterPro" id="IPR050523">
    <property type="entry name" value="AKR_Detox_Biosynth"/>
</dbReference>
<dbReference type="KEGG" id="aant:HUK68_08790"/>
<evidence type="ECO:0000256" key="1">
    <source>
        <dbReference type="ARBA" id="ARBA00023002"/>
    </source>
</evidence>
<organism evidence="3 4">
    <name type="scientific">Comamonas antarctica</name>
    <dbReference type="NCBI Taxonomy" id="2743470"/>
    <lineage>
        <taxon>Bacteria</taxon>
        <taxon>Pseudomonadati</taxon>
        <taxon>Pseudomonadota</taxon>
        <taxon>Betaproteobacteria</taxon>
        <taxon>Burkholderiales</taxon>
        <taxon>Comamonadaceae</taxon>
        <taxon>Comamonas</taxon>
    </lineage>
</organism>
<dbReference type="InterPro" id="IPR036812">
    <property type="entry name" value="NAD(P)_OxRdtase_dom_sf"/>
</dbReference>
<dbReference type="Pfam" id="PF00248">
    <property type="entry name" value="Aldo_ket_red"/>
    <property type="match status" value="1"/>
</dbReference>
<dbReference type="PANTHER" id="PTHR43364">
    <property type="entry name" value="NADH-SPECIFIC METHYLGLYOXAL REDUCTASE-RELATED"/>
    <property type="match status" value="1"/>
</dbReference>
<name>A0A6N1X570_9BURK</name>
<keyword evidence="1" id="KW-0560">Oxidoreductase</keyword>
<dbReference type="PANTHER" id="PTHR43364:SF6">
    <property type="entry name" value="OXIDOREDUCTASE-RELATED"/>
    <property type="match status" value="1"/>
</dbReference>
<accession>A0A6N1X570</accession>
<dbReference type="SUPFAM" id="SSF51430">
    <property type="entry name" value="NAD(P)-linked oxidoreductase"/>
    <property type="match status" value="1"/>
</dbReference>
<evidence type="ECO:0000313" key="4">
    <source>
        <dbReference type="Proteomes" id="UP000509579"/>
    </source>
</evidence>
<evidence type="ECO:0000313" key="3">
    <source>
        <dbReference type="EMBL" id="QKV52976.1"/>
    </source>
</evidence>
<dbReference type="CDD" id="cd19081">
    <property type="entry name" value="AKR_AKR9C1"/>
    <property type="match status" value="1"/>
</dbReference>
<dbReference type="Proteomes" id="UP000509579">
    <property type="component" value="Chromosome"/>
</dbReference>
<dbReference type="FunFam" id="3.20.20.100:FF:000004">
    <property type="entry name" value="Oxidoreductase, aldo/keto reductase"/>
    <property type="match status" value="1"/>
</dbReference>
<dbReference type="GO" id="GO:0005829">
    <property type="term" value="C:cytosol"/>
    <property type="evidence" value="ECO:0007669"/>
    <property type="project" value="UniProtKB-ARBA"/>
</dbReference>